<comment type="caution">
    <text evidence="12">The sequence shown here is derived from an EMBL/GenBank/DDBJ whole genome shotgun (WGS) entry which is preliminary data.</text>
</comment>
<dbReference type="GO" id="GO:0005737">
    <property type="term" value="C:cytoplasm"/>
    <property type="evidence" value="ECO:0007669"/>
    <property type="project" value="UniProtKB-SubCell"/>
</dbReference>
<keyword evidence="7" id="KW-0805">Transcription regulation</keyword>
<dbReference type="GO" id="GO:0045892">
    <property type="term" value="P:negative regulation of DNA-templated transcription"/>
    <property type="evidence" value="ECO:0007669"/>
    <property type="project" value="TreeGrafter"/>
</dbReference>
<evidence type="ECO:0000256" key="6">
    <source>
        <dbReference type="ARBA" id="ARBA00022833"/>
    </source>
</evidence>
<dbReference type="AlphaFoldDB" id="A0A662DCS8"/>
<keyword evidence="8" id="KW-0238">DNA-binding</keyword>
<keyword evidence="11" id="KW-0408">Iron</keyword>
<dbReference type="CDD" id="cd07153">
    <property type="entry name" value="Fur_like"/>
    <property type="match status" value="1"/>
</dbReference>
<comment type="cofactor">
    <cofactor evidence="11">
        <name>Mn(2+)</name>
        <dbReference type="ChEBI" id="CHEBI:29035"/>
    </cofactor>
    <cofactor evidence="11">
        <name>Fe(2+)</name>
        <dbReference type="ChEBI" id="CHEBI:29033"/>
    </cofactor>
    <text evidence="11">Binds 1 Mn(2+) or Fe(2+) ion per subunit.</text>
</comment>
<dbReference type="Gene3D" id="3.30.1490.190">
    <property type="match status" value="1"/>
</dbReference>
<evidence type="ECO:0000313" key="13">
    <source>
        <dbReference type="Proteomes" id="UP000280417"/>
    </source>
</evidence>
<sequence length="137" mass="16335">MEKIKSLLKKKDVKLTYQRIKILDYIKNRKKHPTFEMIYNDLVKEIPTISKTTIYNTLHVFIEKGLVTPVSIPGKDVRFDGNSSWHHHFICERCGRIIDLDIRCEYLEKGEVEGHRIKEFYGYFKGICRDCLEREKI</sequence>
<dbReference type="GO" id="GO:0008270">
    <property type="term" value="F:zinc ion binding"/>
    <property type="evidence" value="ECO:0007669"/>
    <property type="project" value="TreeGrafter"/>
</dbReference>
<reference evidence="12 13" key="1">
    <citation type="submission" date="2018-06" db="EMBL/GenBank/DDBJ databases">
        <title>Extensive metabolic versatility and redundancy in microbially diverse, dynamic hydrothermal sediments.</title>
        <authorList>
            <person name="Dombrowski N."/>
            <person name="Teske A."/>
            <person name="Baker B.J."/>
        </authorList>
    </citation>
    <scope>NUCLEOTIDE SEQUENCE [LARGE SCALE GENOMIC DNA]</scope>
    <source>
        <strain evidence="12">B3_G15</strain>
    </source>
</reference>
<keyword evidence="9" id="KW-0804">Transcription</keyword>
<comment type="cofactor">
    <cofactor evidence="10">
        <name>Zn(2+)</name>
        <dbReference type="ChEBI" id="CHEBI:29105"/>
    </cofactor>
    <text evidence="10">Binds 1 zinc ion per subunit.</text>
</comment>
<name>A0A662DCS8_UNCAE</name>
<dbReference type="GO" id="GO:1900376">
    <property type="term" value="P:regulation of secondary metabolite biosynthetic process"/>
    <property type="evidence" value="ECO:0007669"/>
    <property type="project" value="TreeGrafter"/>
</dbReference>
<evidence type="ECO:0000256" key="11">
    <source>
        <dbReference type="PIRSR" id="PIRSR602481-2"/>
    </source>
</evidence>
<organism evidence="12 13">
    <name type="scientific">Aerophobetes bacterium</name>
    <dbReference type="NCBI Taxonomy" id="2030807"/>
    <lineage>
        <taxon>Bacteria</taxon>
        <taxon>Candidatus Aerophobota</taxon>
    </lineage>
</organism>
<dbReference type="SUPFAM" id="SSF46785">
    <property type="entry name" value="Winged helix' DNA-binding domain"/>
    <property type="match status" value="1"/>
</dbReference>
<evidence type="ECO:0008006" key="14">
    <source>
        <dbReference type="Google" id="ProtNLM"/>
    </source>
</evidence>
<proteinExistence type="inferred from homology"/>
<gene>
    <name evidence="12" type="ORF">DRJ04_07120</name>
</gene>
<dbReference type="PANTHER" id="PTHR33202:SF8">
    <property type="entry name" value="PEROXIDE-RESPONSIVE REPRESSOR PERR"/>
    <property type="match status" value="1"/>
</dbReference>
<evidence type="ECO:0000256" key="10">
    <source>
        <dbReference type="PIRSR" id="PIRSR602481-1"/>
    </source>
</evidence>
<dbReference type="FunFam" id="1.10.10.10:FF:000007">
    <property type="entry name" value="Ferric uptake regulation protein"/>
    <property type="match status" value="1"/>
</dbReference>
<dbReference type="Proteomes" id="UP000280417">
    <property type="component" value="Unassembled WGS sequence"/>
</dbReference>
<evidence type="ECO:0000256" key="4">
    <source>
        <dbReference type="ARBA" id="ARBA00022491"/>
    </source>
</evidence>
<evidence type="ECO:0000256" key="3">
    <source>
        <dbReference type="ARBA" id="ARBA00022490"/>
    </source>
</evidence>
<dbReference type="GO" id="GO:0003700">
    <property type="term" value="F:DNA-binding transcription factor activity"/>
    <property type="evidence" value="ECO:0007669"/>
    <property type="project" value="InterPro"/>
</dbReference>
<dbReference type="Gene3D" id="1.10.10.10">
    <property type="entry name" value="Winged helix-like DNA-binding domain superfamily/Winged helix DNA-binding domain"/>
    <property type="match status" value="1"/>
</dbReference>
<feature type="binding site" evidence="10">
    <location>
        <position position="128"/>
    </location>
    <ligand>
        <name>Zn(2+)</name>
        <dbReference type="ChEBI" id="CHEBI:29105"/>
    </ligand>
</feature>
<dbReference type="EMBL" id="QMQA01000207">
    <property type="protein sequence ID" value="RLE11932.1"/>
    <property type="molecule type" value="Genomic_DNA"/>
</dbReference>
<evidence type="ECO:0000256" key="9">
    <source>
        <dbReference type="ARBA" id="ARBA00023163"/>
    </source>
</evidence>
<dbReference type="InterPro" id="IPR036390">
    <property type="entry name" value="WH_DNA-bd_sf"/>
</dbReference>
<dbReference type="InterPro" id="IPR002481">
    <property type="entry name" value="FUR"/>
</dbReference>
<evidence type="ECO:0000256" key="1">
    <source>
        <dbReference type="ARBA" id="ARBA00004496"/>
    </source>
</evidence>
<evidence type="ECO:0000256" key="8">
    <source>
        <dbReference type="ARBA" id="ARBA00023125"/>
    </source>
</evidence>
<protein>
    <recommendedName>
        <fullName evidence="14">Transcriptional repressor</fullName>
    </recommendedName>
</protein>
<dbReference type="InterPro" id="IPR036388">
    <property type="entry name" value="WH-like_DNA-bd_sf"/>
</dbReference>
<keyword evidence="3" id="KW-0963">Cytoplasm</keyword>
<comment type="similarity">
    <text evidence="2">Belongs to the Fur family.</text>
</comment>
<keyword evidence="5 10" id="KW-0479">Metal-binding</keyword>
<feature type="binding site" evidence="11">
    <location>
        <position position="105"/>
    </location>
    <ligand>
        <name>Fe cation</name>
        <dbReference type="ChEBI" id="CHEBI:24875"/>
    </ligand>
</feature>
<dbReference type="PANTHER" id="PTHR33202">
    <property type="entry name" value="ZINC UPTAKE REGULATION PROTEIN"/>
    <property type="match status" value="1"/>
</dbReference>
<accession>A0A662DCS8</accession>
<evidence type="ECO:0000313" key="12">
    <source>
        <dbReference type="EMBL" id="RLE11932.1"/>
    </source>
</evidence>
<comment type="subcellular location">
    <subcellularLocation>
        <location evidence="1">Cytoplasm</location>
    </subcellularLocation>
</comment>
<feature type="binding site" evidence="10">
    <location>
        <position position="131"/>
    </location>
    <ligand>
        <name>Zn(2+)</name>
        <dbReference type="ChEBI" id="CHEBI:29105"/>
    </ligand>
</feature>
<dbReference type="Pfam" id="PF01475">
    <property type="entry name" value="FUR"/>
    <property type="match status" value="1"/>
</dbReference>
<keyword evidence="6 10" id="KW-0862">Zinc</keyword>
<evidence type="ECO:0000256" key="2">
    <source>
        <dbReference type="ARBA" id="ARBA00007957"/>
    </source>
</evidence>
<feature type="binding site" evidence="10">
    <location>
        <position position="91"/>
    </location>
    <ligand>
        <name>Zn(2+)</name>
        <dbReference type="ChEBI" id="CHEBI:29105"/>
    </ligand>
</feature>
<feature type="binding site" evidence="10">
    <location>
        <position position="94"/>
    </location>
    <ligand>
        <name>Zn(2+)</name>
        <dbReference type="ChEBI" id="CHEBI:29105"/>
    </ligand>
</feature>
<evidence type="ECO:0000256" key="7">
    <source>
        <dbReference type="ARBA" id="ARBA00023015"/>
    </source>
</evidence>
<evidence type="ECO:0000256" key="5">
    <source>
        <dbReference type="ARBA" id="ARBA00022723"/>
    </source>
</evidence>
<dbReference type="InterPro" id="IPR043135">
    <property type="entry name" value="Fur_C"/>
</dbReference>
<keyword evidence="4" id="KW-0678">Repressor</keyword>
<dbReference type="GO" id="GO:0000976">
    <property type="term" value="F:transcription cis-regulatory region binding"/>
    <property type="evidence" value="ECO:0007669"/>
    <property type="project" value="TreeGrafter"/>
</dbReference>